<dbReference type="InterPro" id="IPR003593">
    <property type="entry name" value="AAA+_ATPase"/>
</dbReference>
<keyword evidence="3 5" id="KW-0067">ATP-binding</keyword>
<gene>
    <name evidence="5" type="ORF">KDL28_22205</name>
</gene>
<accession>A0ABT1A4M0</accession>
<proteinExistence type="predicted"/>
<evidence type="ECO:0000313" key="5">
    <source>
        <dbReference type="EMBL" id="MCO1657779.1"/>
    </source>
</evidence>
<name>A0ABT1A4M0_9PSEU</name>
<dbReference type="SUPFAM" id="SSF52540">
    <property type="entry name" value="P-loop containing nucleoside triphosphate hydrolases"/>
    <property type="match status" value="1"/>
</dbReference>
<evidence type="ECO:0000256" key="3">
    <source>
        <dbReference type="ARBA" id="ARBA00022840"/>
    </source>
</evidence>
<keyword evidence="1" id="KW-0813">Transport</keyword>
<dbReference type="Proteomes" id="UP001165283">
    <property type="component" value="Unassembled WGS sequence"/>
</dbReference>
<dbReference type="Pfam" id="PF00005">
    <property type="entry name" value="ABC_tran"/>
    <property type="match status" value="1"/>
</dbReference>
<dbReference type="Pfam" id="PF12399">
    <property type="entry name" value="BCA_ABC_TP_C"/>
    <property type="match status" value="1"/>
</dbReference>
<comment type="caution">
    <text evidence="5">The sequence shown here is derived from an EMBL/GenBank/DDBJ whole genome shotgun (WGS) entry which is preliminary data.</text>
</comment>
<dbReference type="Gene3D" id="3.40.50.300">
    <property type="entry name" value="P-loop containing nucleotide triphosphate hydrolases"/>
    <property type="match status" value="1"/>
</dbReference>
<dbReference type="InterPro" id="IPR003439">
    <property type="entry name" value="ABC_transporter-like_ATP-bd"/>
</dbReference>
<evidence type="ECO:0000256" key="2">
    <source>
        <dbReference type="ARBA" id="ARBA00022741"/>
    </source>
</evidence>
<dbReference type="InterPro" id="IPR027417">
    <property type="entry name" value="P-loop_NTPase"/>
</dbReference>
<evidence type="ECO:0000259" key="4">
    <source>
        <dbReference type="PROSITE" id="PS50893"/>
    </source>
</evidence>
<dbReference type="EMBL" id="JAGSOV010000046">
    <property type="protein sequence ID" value="MCO1657779.1"/>
    <property type="molecule type" value="Genomic_DNA"/>
</dbReference>
<dbReference type="InterPro" id="IPR032823">
    <property type="entry name" value="BCA_ABC_TP_C"/>
</dbReference>
<protein>
    <submittedName>
        <fullName evidence="5">ABC transporter ATP-binding protein</fullName>
    </submittedName>
</protein>
<evidence type="ECO:0000256" key="1">
    <source>
        <dbReference type="ARBA" id="ARBA00022448"/>
    </source>
</evidence>
<dbReference type="PANTHER" id="PTHR45772">
    <property type="entry name" value="CONSERVED COMPONENT OF ABC TRANSPORTER FOR NATURAL AMINO ACIDS-RELATED"/>
    <property type="match status" value="1"/>
</dbReference>
<dbReference type="PROSITE" id="PS50893">
    <property type="entry name" value="ABC_TRANSPORTER_2"/>
    <property type="match status" value="1"/>
</dbReference>
<dbReference type="SMART" id="SM00382">
    <property type="entry name" value="AAA"/>
    <property type="match status" value="1"/>
</dbReference>
<sequence length="278" mass="29837">MPEAPAPRTPSGAGLLTASGVTMQFGGLRALNDVSFGLSEGEIIGLIGPNGAGKTTFFNCLTGLYAPTSGSVALRGTPLPQDPAKVTDRGIARTFQNIRLFPSMTAEENVLVGRHVRMKQGPLSSLLHGPGFKRSEAEARSRTAELLEFVGLTRFSGELARNLPYGDQRRLEIARALATEPSVLLLDEPTAGMNAQETEATRQLIFGIRDLGTSVVVIEHDTKFIFTLCDRVLVLVQGELLVEGSPDEVRGDPRVVEAYLGAPPDEVEHQIHAAEENP</sequence>
<dbReference type="PANTHER" id="PTHR45772:SF7">
    <property type="entry name" value="AMINO ACID ABC TRANSPORTER ATP-BINDING PROTEIN"/>
    <property type="match status" value="1"/>
</dbReference>
<evidence type="ECO:0000313" key="6">
    <source>
        <dbReference type="Proteomes" id="UP001165283"/>
    </source>
</evidence>
<dbReference type="InterPro" id="IPR051120">
    <property type="entry name" value="ABC_AA/LPS_Transport"/>
</dbReference>
<organism evidence="5 6">
    <name type="scientific">Pseudonocardia humida</name>
    <dbReference type="NCBI Taxonomy" id="2800819"/>
    <lineage>
        <taxon>Bacteria</taxon>
        <taxon>Bacillati</taxon>
        <taxon>Actinomycetota</taxon>
        <taxon>Actinomycetes</taxon>
        <taxon>Pseudonocardiales</taxon>
        <taxon>Pseudonocardiaceae</taxon>
        <taxon>Pseudonocardia</taxon>
    </lineage>
</organism>
<dbReference type="GO" id="GO:0005524">
    <property type="term" value="F:ATP binding"/>
    <property type="evidence" value="ECO:0007669"/>
    <property type="project" value="UniProtKB-KW"/>
</dbReference>
<feature type="domain" description="ABC transporter" evidence="4">
    <location>
        <begin position="16"/>
        <end position="262"/>
    </location>
</feature>
<keyword evidence="6" id="KW-1185">Reference proteome</keyword>
<reference evidence="5" key="1">
    <citation type="submission" date="2021-04" db="EMBL/GenBank/DDBJ databases">
        <title>Pseudonocardia sp. nov., isolated from sandy soil of mangrove forest.</title>
        <authorList>
            <person name="Zan Z."/>
            <person name="Huang R."/>
            <person name="Liu W."/>
        </authorList>
    </citation>
    <scope>NUCLEOTIDE SEQUENCE</scope>
    <source>
        <strain evidence="5">S2-4</strain>
    </source>
</reference>
<dbReference type="CDD" id="cd03219">
    <property type="entry name" value="ABC_Mj1267_LivG_branched"/>
    <property type="match status" value="1"/>
</dbReference>
<keyword evidence="2" id="KW-0547">Nucleotide-binding</keyword>